<dbReference type="AlphaFoldDB" id="A0A8S0U5I7"/>
<dbReference type="Gramene" id="OE9A015759T1">
    <property type="protein sequence ID" value="OE9A015759C1"/>
    <property type="gene ID" value="OE9A015759"/>
</dbReference>
<dbReference type="PANTHER" id="PTHR31852">
    <property type="entry name" value="LATE EMBRYOGENESIS ABUNDANT (LEA) HYDROXYPROLINE-RICH GLYCOPROTEIN FAMILY"/>
    <property type="match status" value="1"/>
</dbReference>
<dbReference type="InterPro" id="IPR055301">
    <property type="entry name" value="Lea14-like_2"/>
</dbReference>
<dbReference type="Proteomes" id="UP000594638">
    <property type="component" value="Unassembled WGS sequence"/>
</dbReference>
<keyword evidence="1" id="KW-0472">Membrane</keyword>
<dbReference type="EMBL" id="CACTIH010007453">
    <property type="protein sequence ID" value="CAA3013782.1"/>
    <property type="molecule type" value="Genomic_DNA"/>
</dbReference>
<accession>A0A8S0U5I7</accession>
<evidence type="ECO:0000313" key="4">
    <source>
        <dbReference type="Proteomes" id="UP000594638"/>
    </source>
</evidence>
<feature type="domain" description="Late embryogenesis abundant protein LEA-2 subgroup" evidence="2">
    <location>
        <begin position="135"/>
        <end position="233"/>
    </location>
</feature>
<dbReference type="Pfam" id="PF03168">
    <property type="entry name" value="LEA_2"/>
    <property type="match status" value="1"/>
</dbReference>
<comment type="caution">
    <text evidence="3">The sequence shown here is derived from an EMBL/GenBank/DDBJ whole genome shotgun (WGS) entry which is preliminary data.</text>
</comment>
<keyword evidence="1" id="KW-0812">Transmembrane</keyword>
<keyword evidence="1" id="KW-1133">Transmembrane helix</keyword>
<feature type="transmembrane region" description="Helical" evidence="1">
    <location>
        <begin position="74"/>
        <end position="97"/>
    </location>
</feature>
<dbReference type="SUPFAM" id="SSF117070">
    <property type="entry name" value="LEA14-like"/>
    <property type="match status" value="1"/>
</dbReference>
<evidence type="ECO:0000256" key="1">
    <source>
        <dbReference type="SAM" id="Phobius"/>
    </source>
</evidence>
<protein>
    <submittedName>
        <fullName evidence="3">Late embryogenesis abundant At1g64065-like</fullName>
    </submittedName>
</protein>
<dbReference type="Gene3D" id="2.60.40.1820">
    <property type="match status" value="1"/>
</dbReference>
<name>A0A8S0U5I7_OLEEU</name>
<evidence type="ECO:0000259" key="2">
    <source>
        <dbReference type="Pfam" id="PF03168"/>
    </source>
</evidence>
<proteinExistence type="predicted"/>
<keyword evidence="4" id="KW-1185">Reference proteome</keyword>
<sequence length="249" mass="28801">MYLYSKLLFSLNFSQRSIKASKKISHFNSTMVENKPQAVQRAYTSPQVNPYSRVDEEVVKVAEREDRCKKRLKCFMYFAAFVVFQTGIIIIFALTVMKVRTPKFRVRSASFDIDTFNITTLNTNPSFHIKMIAELGVKNPNFGRYKYQESSIEFYYMNIKVGEAFIPRARARDRSTRKFNVPVELSSVNIPRTLAAQFAASTVIPLSSQSRLRGKVELMKIIKKNKSTNMSCTMEIDTSSRQLRNLYCR</sequence>
<dbReference type="InterPro" id="IPR004864">
    <property type="entry name" value="LEA_2"/>
</dbReference>
<gene>
    <name evidence="3" type="ORF">OLEA9_A015759</name>
</gene>
<dbReference type="OrthoDB" id="1894389at2759"/>
<evidence type="ECO:0000313" key="3">
    <source>
        <dbReference type="EMBL" id="CAA3013782.1"/>
    </source>
</evidence>
<organism evidence="3 4">
    <name type="scientific">Olea europaea subsp. europaea</name>
    <dbReference type="NCBI Taxonomy" id="158383"/>
    <lineage>
        <taxon>Eukaryota</taxon>
        <taxon>Viridiplantae</taxon>
        <taxon>Streptophyta</taxon>
        <taxon>Embryophyta</taxon>
        <taxon>Tracheophyta</taxon>
        <taxon>Spermatophyta</taxon>
        <taxon>Magnoliopsida</taxon>
        <taxon>eudicotyledons</taxon>
        <taxon>Gunneridae</taxon>
        <taxon>Pentapetalae</taxon>
        <taxon>asterids</taxon>
        <taxon>lamiids</taxon>
        <taxon>Lamiales</taxon>
        <taxon>Oleaceae</taxon>
        <taxon>Oleeae</taxon>
        <taxon>Olea</taxon>
    </lineage>
</organism>
<reference evidence="3 4" key="1">
    <citation type="submission" date="2019-12" db="EMBL/GenBank/DDBJ databases">
        <authorList>
            <person name="Alioto T."/>
            <person name="Alioto T."/>
            <person name="Gomez Garrido J."/>
        </authorList>
    </citation>
    <scope>NUCLEOTIDE SEQUENCE [LARGE SCALE GENOMIC DNA]</scope>
</reference>